<evidence type="ECO:0000256" key="5">
    <source>
        <dbReference type="HAMAP-Rule" id="MF_01366"/>
    </source>
</evidence>
<evidence type="ECO:0000256" key="6">
    <source>
        <dbReference type="RuleBase" id="RU003877"/>
    </source>
</evidence>
<evidence type="ECO:0000256" key="2">
    <source>
        <dbReference type="ARBA" id="ARBA00022980"/>
    </source>
</evidence>
<dbReference type="FunFam" id="3.90.1180.10:FF:000001">
    <property type="entry name" value="50S ribosomal protein L13"/>
    <property type="match status" value="1"/>
</dbReference>
<dbReference type="AlphaFoldDB" id="A0A3A3YS56"/>
<evidence type="ECO:0000256" key="3">
    <source>
        <dbReference type="ARBA" id="ARBA00023274"/>
    </source>
</evidence>
<evidence type="ECO:0000313" key="8">
    <source>
        <dbReference type="EMBL" id="RJK93476.1"/>
    </source>
</evidence>
<keyword evidence="9" id="KW-1185">Reference proteome</keyword>
<dbReference type="GO" id="GO:0006412">
    <property type="term" value="P:translation"/>
    <property type="evidence" value="ECO:0007669"/>
    <property type="project" value="UniProtKB-UniRule"/>
</dbReference>
<comment type="caution">
    <text evidence="8">The sequence shown here is derived from an EMBL/GenBank/DDBJ whole genome shotgun (WGS) entry which is preliminary data.</text>
</comment>
<keyword evidence="3 5" id="KW-0687">Ribonucleoprotein</keyword>
<keyword evidence="2 5" id="KW-0689">Ribosomal protein</keyword>
<proteinExistence type="inferred from homology"/>
<dbReference type="EMBL" id="QZEZ01000009">
    <property type="protein sequence ID" value="RJK93476.1"/>
    <property type="molecule type" value="Genomic_DNA"/>
</dbReference>
<dbReference type="GO" id="GO:0003735">
    <property type="term" value="F:structural constituent of ribosome"/>
    <property type="evidence" value="ECO:0007669"/>
    <property type="project" value="InterPro"/>
</dbReference>
<evidence type="ECO:0000313" key="9">
    <source>
        <dbReference type="Proteomes" id="UP000265614"/>
    </source>
</evidence>
<dbReference type="SUPFAM" id="SSF52161">
    <property type="entry name" value="Ribosomal protein L13"/>
    <property type="match status" value="1"/>
</dbReference>
<evidence type="ECO:0000256" key="4">
    <source>
        <dbReference type="ARBA" id="ARBA00035201"/>
    </source>
</evidence>
<name>A0A3A3YS56_9ACTN</name>
<dbReference type="Gene3D" id="3.90.1180.10">
    <property type="entry name" value="Ribosomal protein L13"/>
    <property type="match status" value="1"/>
</dbReference>
<evidence type="ECO:0000256" key="1">
    <source>
        <dbReference type="ARBA" id="ARBA00006227"/>
    </source>
</evidence>
<organism evidence="8 9">
    <name type="scientific">Vallicoccus soli</name>
    <dbReference type="NCBI Taxonomy" id="2339232"/>
    <lineage>
        <taxon>Bacteria</taxon>
        <taxon>Bacillati</taxon>
        <taxon>Actinomycetota</taxon>
        <taxon>Actinomycetes</taxon>
        <taxon>Motilibacterales</taxon>
        <taxon>Vallicoccaceae</taxon>
        <taxon>Vallicoccus</taxon>
    </lineage>
</organism>
<comment type="subunit">
    <text evidence="5">Part of the 50S ribosomal subunit.</text>
</comment>
<evidence type="ECO:0000256" key="7">
    <source>
        <dbReference type="RuleBase" id="RU003878"/>
    </source>
</evidence>
<dbReference type="PANTHER" id="PTHR11545">
    <property type="entry name" value="RIBOSOMAL PROTEIN L13"/>
    <property type="match status" value="1"/>
</dbReference>
<comment type="function">
    <text evidence="5 7">This protein is one of the early assembly proteins of the 50S ribosomal subunit, although it is not seen to bind rRNA by itself. It is important during the early stages of 50S assembly.</text>
</comment>
<dbReference type="NCBIfam" id="TIGR01066">
    <property type="entry name" value="rplM_bact"/>
    <property type="match status" value="1"/>
</dbReference>
<dbReference type="GO" id="GO:0017148">
    <property type="term" value="P:negative regulation of translation"/>
    <property type="evidence" value="ECO:0007669"/>
    <property type="project" value="TreeGrafter"/>
</dbReference>
<dbReference type="RefSeq" id="WP_119951662.1">
    <property type="nucleotide sequence ID" value="NZ_QZEZ01000009.1"/>
</dbReference>
<dbReference type="PANTHER" id="PTHR11545:SF2">
    <property type="entry name" value="LARGE RIBOSOMAL SUBUNIT PROTEIN UL13M"/>
    <property type="match status" value="1"/>
</dbReference>
<gene>
    <name evidence="5 7" type="primary">rplM</name>
    <name evidence="8" type="ORF">D5H78_16820</name>
</gene>
<dbReference type="CDD" id="cd00392">
    <property type="entry name" value="Ribosomal_L13"/>
    <property type="match status" value="1"/>
</dbReference>
<reference evidence="8 9" key="1">
    <citation type="submission" date="2018-09" db="EMBL/GenBank/DDBJ databases">
        <title>YIM 75000 draft genome.</title>
        <authorList>
            <person name="Tang S."/>
            <person name="Feng Y."/>
        </authorList>
    </citation>
    <scope>NUCLEOTIDE SEQUENCE [LARGE SCALE GENOMIC DNA]</scope>
    <source>
        <strain evidence="8 9">YIM 75000</strain>
    </source>
</reference>
<dbReference type="InterPro" id="IPR005822">
    <property type="entry name" value="Ribosomal_uL13"/>
</dbReference>
<dbReference type="GO" id="GO:0022625">
    <property type="term" value="C:cytosolic large ribosomal subunit"/>
    <property type="evidence" value="ECO:0007669"/>
    <property type="project" value="TreeGrafter"/>
</dbReference>
<dbReference type="Pfam" id="PF00572">
    <property type="entry name" value="Ribosomal_L13"/>
    <property type="match status" value="1"/>
</dbReference>
<sequence length="147" mass="16055">MRTYSPKPGDVQRQWHVIDAEDVVLGRLASQVAVLLRGKHKATFAPHVDTGDFVVVVNAGKVALTGSKRDQKIAYRHSGYPGGLKAVSYTELLEKDPRKAVEKAVKGMLPHNALGRAMLKKLKVYAGPEHPHTAQQPAPYEIGQVAQ</sequence>
<dbReference type="Proteomes" id="UP000265614">
    <property type="component" value="Unassembled WGS sequence"/>
</dbReference>
<comment type="similarity">
    <text evidence="1 5 6">Belongs to the universal ribosomal protein uL13 family.</text>
</comment>
<dbReference type="InterPro" id="IPR036899">
    <property type="entry name" value="Ribosomal_uL13_sf"/>
</dbReference>
<dbReference type="OrthoDB" id="9801330at2"/>
<protein>
    <recommendedName>
        <fullName evidence="4 5">Large ribosomal subunit protein uL13</fullName>
    </recommendedName>
</protein>
<dbReference type="PROSITE" id="PS00783">
    <property type="entry name" value="RIBOSOMAL_L13"/>
    <property type="match status" value="1"/>
</dbReference>
<dbReference type="InterPro" id="IPR005823">
    <property type="entry name" value="Ribosomal_uL13_bac-type"/>
</dbReference>
<dbReference type="PIRSF" id="PIRSF002181">
    <property type="entry name" value="Ribosomal_L13"/>
    <property type="match status" value="1"/>
</dbReference>
<dbReference type="GO" id="GO:0003729">
    <property type="term" value="F:mRNA binding"/>
    <property type="evidence" value="ECO:0007669"/>
    <property type="project" value="UniProtKB-ARBA"/>
</dbReference>
<dbReference type="InterPro" id="IPR023563">
    <property type="entry name" value="Ribosomal_uL13_CS"/>
</dbReference>
<accession>A0A3A3YS56</accession>
<dbReference type="HAMAP" id="MF_01366">
    <property type="entry name" value="Ribosomal_uL13"/>
    <property type="match status" value="1"/>
</dbReference>